<feature type="compositionally biased region" description="Low complexity" evidence="1">
    <location>
        <begin position="296"/>
        <end position="306"/>
    </location>
</feature>
<feature type="compositionally biased region" description="Basic and acidic residues" evidence="1">
    <location>
        <begin position="609"/>
        <end position="649"/>
    </location>
</feature>
<feature type="region of interest" description="Disordered" evidence="1">
    <location>
        <begin position="882"/>
        <end position="901"/>
    </location>
</feature>
<dbReference type="Proteomes" id="UP000318380">
    <property type="component" value="Unassembled WGS sequence"/>
</dbReference>
<comment type="caution">
    <text evidence="2">The sequence shown here is derived from an EMBL/GenBank/DDBJ whole genome shotgun (WGS) entry which is preliminary data.</text>
</comment>
<feature type="region of interest" description="Disordered" evidence="1">
    <location>
        <begin position="693"/>
        <end position="877"/>
    </location>
</feature>
<protein>
    <submittedName>
        <fullName evidence="2">Uncharacterized protein</fullName>
    </submittedName>
</protein>
<organism evidence="2 3">
    <name type="scientific">Kribbella amoyensis</name>
    <dbReference type="NCBI Taxonomy" id="996641"/>
    <lineage>
        <taxon>Bacteria</taxon>
        <taxon>Bacillati</taxon>
        <taxon>Actinomycetota</taxon>
        <taxon>Actinomycetes</taxon>
        <taxon>Propionibacteriales</taxon>
        <taxon>Kribbellaceae</taxon>
        <taxon>Kribbella</taxon>
    </lineage>
</organism>
<name>A0A561BY68_9ACTN</name>
<evidence type="ECO:0000313" key="2">
    <source>
        <dbReference type="EMBL" id="TWD83834.1"/>
    </source>
</evidence>
<dbReference type="EMBL" id="VIVK01000001">
    <property type="protein sequence ID" value="TWD83834.1"/>
    <property type="molecule type" value="Genomic_DNA"/>
</dbReference>
<feature type="compositionally biased region" description="Basic and acidic residues" evidence="1">
    <location>
        <begin position="775"/>
        <end position="793"/>
    </location>
</feature>
<accession>A0A561BY68</accession>
<feature type="compositionally biased region" description="Low complexity" evidence="1">
    <location>
        <begin position="1187"/>
        <end position="1200"/>
    </location>
</feature>
<dbReference type="RefSeq" id="WP_145810764.1">
    <property type="nucleotide sequence ID" value="NZ_VIVK01000001.1"/>
</dbReference>
<feature type="compositionally biased region" description="Basic residues" evidence="1">
    <location>
        <begin position="317"/>
        <end position="327"/>
    </location>
</feature>
<feature type="compositionally biased region" description="Low complexity" evidence="1">
    <location>
        <begin position="1106"/>
        <end position="1120"/>
    </location>
</feature>
<feature type="region of interest" description="Disordered" evidence="1">
    <location>
        <begin position="254"/>
        <end position="673"/>
    </location>
</feature>
<proteinExistence type="predicted"/>
<keyword evidence="3" id="KW-1185">Reference proteome</keyword>
<dbReference type="OrthoDB" id="4507101at2"/>
<feature type="region of interest" description="Disordered" evidence="1">
    <location>
        <begin position="956"/>
        <end position="998"/>
    </location>
</feature>
<evidence type="ECO:0000256" key="1">
    <source>
        <dbReference type="SAM" id="MobiDB-lite"/>
    </source>
</evidence>
<feature type="compositionally biased region" description="Low complexity" evidence="1">
    <location>
        <begin position="836"/>
        <end position="846"/>
    </location>
</feature>
<feature type="region of interest" description="Disordered" evidence="1">
    <location>
        <begin position="1036"/>
        <end position="1120"/>
    </location>
</feature>
<gene>
    <name evidence="2" type="ORF">FB561_5003</name>
</gene>
<feature type="compositionally biased region" description="Low complexity" evidence="1">
    <location>
        <begin position="515"/>
        <end position="529"/>
    </location>
</feature>
<evidence type="ECO:0000313" key="3">
    <source>
        <dbReference type="Proteomes" id="UP000318380"/>
    </source>
</evidence>
<feature type="compositionally biased region" description="Polar residues" evidence="1">
    <location>
        <begin position="415"/>
        <end position="427"/>
    </location>
</feature>
<feature type="compositionally biased region" description="Basic and acidic residues" evidence="1">
    <location>
        <begin position="576"/>
        <end position="600"/>
    </location>
</feature>
<feature type="compositionally biased region" description="Basic and acidic residues" evidence="1">
    <location>
        <begin position="965"/>
        <end position="976"/>
    </location>
</feature>
<feature type="compositionally biased region" description="Low complexity" evidence="1">
    <location>
        <begin position="867"/>
        <end position="877"/>
    </location>
</feature>
<feature type="region of interest" description="Disordered" evidence="1">
    <location>
        <begin position="1153"/>
        <end position="1200"/>
    </location>
</feature>
<reference evidence="2 3" key="1">
    <citation type="submission" date="2019-06" db="EMBL/GenBank/DDBJ databases">
        <title>Sequencing the genomes of 1000 actinobacteria strains.</title>
        <authorList>
            <person name="Klenk H.-P."/>
        </authorList>
    </citation>
    <scope>NUCLEOTIDE SEQUENCE [LARGE SCALE GENOMIC DNA]</scope>
    <source>
        <strain evidence="2 3">DSM 24683</strain>
    </source>
</reference>
<sequence>MPLVDLDDPDELRARWSALAAVAHATGFDRRWYADEQGWYHQDETGSDLRMVRLDGGRAIVFGYHTEHSRTAGTDLVAGAPDWIGQPEVKRRIAAGQLGFVYGSFNGTWARAAYEGDPWQPADDGFHHIATWVTSDEDAAEELAGWASQWAGHRGSPADLVPAATTLIRAAGSDGLTFDGLRDFFEELGIGPRSPLQPDLRAGLIAAEQFKGVSATEATAYVDSLPGPTARAAEVDAAAEAEVEEEEEELFIVPPGVSPFTGQPIDDAPYKIEPPYDEGPSEPSSQPSYGASYGVESYEPEPASQPEQPPAVYGVVSRKRRFGRKRKREEENASLANLGLTGPDPEPDPEPEGPRYDRPLPSSEPPRVGSPVAEGEDYYASLFADGPSAAASSYTPDTDTDEVVWSDENPFVQKPAQQWPDQATSEFNPFADETGVLPPADGKDEAQADAAARQQAPAPPQADAPESSTLDDTEDTGVIPLIEDPPAGSGVGTEPEYPAEAEPQPPNHAPAWGESGAQASSRADAAAQSPNRAEDQPQSDEQAQASTWAEADAQAFSAPSAVELSPEQVDAAALPDRAETERQAEQQRVDEQRRAEEQARVAEQQRQAYEQRRAEEQARAAEEQRRADERRRADAQQHAEEQQRVEQQQRADAQSAAGGRTADVPRPNRDWVGGAWINGEWIEDAAAYLAANPHVAPPHRSERPASRLPDADQSSFFGVDEDDLDQPFTQAAPEPPQSANNQPQQPPATPPAAEYGDPRTAPTEDTDADVAWRTPSRDTEDAHGAEDDTDLRGAADLPGAGDLRDTADLRGAGNLRGTGDARSAGDVPGVEGGRGAEAVGGLVGEADALHDGGTDFGAEAASERSVGDGADADSAWDAAAVGDAGGAAGRPVVEGGSDDDVDWRSTAEAQAGVEQPEVAGAGEAEQVSAAGADGALADEAPTAEIPVVTDGPVETAAAADGSEEGATHEADARADEVVEEEYYPTSRSPFAPVGEADESPFAGRFSAVERQPEEDFGLAGDEFHDELIGDADWTADQLGDSSWAPPRPAEHGSEAAPGASPQAVSGPTDEDEPDEGVWRGFGARASDGAEEDAQPTRDGSQSDDVAAAPEGPANGADAGAADGVFWPAGWVAGAGAVAGAEVAGLGEGEAAGQLTAAETATEESADADNPAVTASTDHHDATSEADSGSAEQAGATESAAAEKLVAPAPSSGMVIPGLGLVGGDGPRVEVPAGSLEEAMRSEYERPRPRPKESAAFAALREWCRARTAIVPSGFTIQVQVLDPAAPSYRFDLEPPPVDDPEYAASRLSALLGELWLTESQSEQGGWLFARIDAAGRTVRVDRWYDQVPDWWDHPLPPEFDIEGLVRRLYRRGPDWQPSYLERLYTTAR</sequence>